<reference evidence="2" key="1">
    <citation type="submission" date="2016-03" db="EMBL/GenBank/DDBJ databases">
        <authorList>
            <person name="Guldener U."/>
        </authorList>
    </citation>
    <scope>NUCLEOTIDE SEQUENCE [LARGE SCALE GENOMIC DNA]</scope>
</reference>
<dbReference type="EMBL" id="FJVC01000191">
    <property type="protein sequence ID" value="CZT44832.1"/>
    <property type="molecule type" value="Genomic_DNA"/>
</dbReference>
<evidence type="ECO:0000313" key="2">
    <source>
        <dbReference type="Proteomes" id="UP000177625"/>
    </source>
</evidence>
<keyword evidence="2" id="KW-1185">Reference proteome</keyword>
<organism evidence="1 2">
    <name type="scientific">Rhynchosporium secalis</name>
    <name type="common">Barley scald fungus</name>
    <dbReference type="NCBI Taxonomy" id="38038"/>
    <lineage>
        <taxon>Eukaryota</taxon>
        <taxon>Fungi</taxon>
        <taxon>Dikarya</taxon>
        <taxon>Ascomycota</taxon>
        <taxon>Pezizomycotina</taxon>
        <taxon>Leotiomycetes</taxon>
        <taxon>Helotiales</taxon>
        <taxon>Ploettnerulaceae</taxon>
        <taxon>Rhynchosporium</taxon>
    </lineage>
</organism>
<sequence length="123" mass="13815">MTAVRLWTRLGSRPGGGDALRTFFFCLFALEPFGRSEDVSTIFSSSSTAFLIMTSSGVKKDWARFTYTFLSESSITRRPFGREWSKLEVVVWNGTYSGSIYVFFASSFPEGIWLAAFDILSIS</sequence>
<gene>
    <name evidence="1" type="ORF">RSE6_05072</name>
</gene>
<proteinExistence type="predicted"/>
<evidence type="ECO:0000313" key="1">
    <source>
        <dbReference type="EMBL" id="CZT44832.1"/>
    </source>
</evidence>
<name>A0A1E1M6U7_RHYSE</name>
<accession>A0A1E1M6U7</accession>
<protein>
    <submittedName>
        <fullName evidence="1">Uncharacterized protein</fullName>
    </submittedName>
</protein>
<dbReference type="Proteomes" id="UP000177625">
    <property type="component" value="Unassembled WGS sequence"/>
</dbReference>
<dbReference type="AlphaFoldDB" id="A0A1E1M6U7"/>